<accession>A0A4P8MVS1</accession>
<dbReference type="Proteomes" id="UP000300052">
    <property type="component" value="Genome"/>
</dbReference>
<dbReference type="EMBL" id="MK719702">
    <property type="protein sequence ID" value="QCQ58052.1"/>
    <property type="molecule type" value="Genomic_DNA"/>
</dbReference>
<gene>
    <name evidence="1" type="ORF">Barba1S_gp065</name>
</gene>
<proteinExistence type="predicted"/>
<organism evidence="1 2">
    <name type="scientific">Rheinheimera phage vB_RspM_Barba1S</name>
    <dbReference type="NCBI Taxonomy" id="2565660"/>
    <lineage>
        <taxon>Viruses</taxon>
        <taxon>Duplodnaviria</taxon>
        <taxon>Heunggongvirae</taxon>
        <taxon>Uroviricota</taxon>
        <taxon>Caudoviricetes</taxon>
        <taxon>Barbavirus</taxon>
        <taxon>Barbavirus barba18A</taxon>
    </lineage>
</organism>
<evidence type="ECO:0000313" key="2">
    <source>
        <dbReference type="Proteomes" id="UP000300052"/>
    </source>
</evidence>
<name>A0A4P8MVS1_9CAUD</name>
<evidence type="ECO:0000313" key="1">
    <source>
        <dbReference type="EMBL" id="QCQ58052.1"/>
    </source>
</evidence>
<sequence>MKHKLLTPELKYNNMPFLDDGYSLREDMETLFVGMAFDNLLNCKYGIDLLDTEEDKALYSAYLEVIKSHLTEKEYTDMLIYLENGEI</sequence>
<reference evidence="1 2" key="1">
    <citation type="submission" date="2019-03" db="EMBL/GenBank/DDBJ databases">
        <title>Genomic and seasonal variations among aquatic phages infecting the Baltic Sea Gammaproteobacteria Rheinheimera sp. bal341.</title>
        <authorList>
            <person name="Nilsson E."/>
            <person name="Li K."/>
            <person name="Fridlund J."/>
            <person name="Sulcius S."/>
            <person name="Bunse C."/>
            <person name="Karlsson C.M.G."/>
            <person name="Lindh M."/>
            <person name="Lundin D."/>
            <person name="Pinhassi J."/>
            <person name="Holmfeldt K."/>
        </authorList>
    </citation>
    <scope>NUCLEOTIDE SEQUENCE [LARGE SCALE GENOMIC DNA]</scope>
</reference>
<protein>
    <submittedName>
        <fullName evidence="1">Uncharacterized protein</fullName>
    </submittedName>
</protein>